<name>A0AAD7FJF4_9AGAR</name>
<gene>
    <name evidence="1" type="ORF">FB45DRAFT_58980</name>
</gene>
<comment type="caution">
    <text evidence="1">The sequence shown here is derived from an EMBL/GenBank/DDBJ whole genome shotgun (WGS) entry which is preliminary data.</text>
</comment>
<organism evidence="1 2">
    <name type="scientific">Roridomyces roridus</name>
    <dbReference type="NCBI Taxonomy" id="1738132"/>
    <lineage>
        <taxon>Eukaryota</taxon>
        <taxon>Fungi</taxon>
        <taxon>Dikarya</taxon>
        <taxon>Basidiomycota</taxon>
        <taxon>Agaricomycotina</taxon>
        <taxon>Agaricomycetes</taxon>
        <taxon>Agaricomycetidae</taxon>
        <taxon>Agaricales</taxon>
        <taxon>Marasmiineae</taxon>
        <taxon>Mycenaceae</taxon>
        <taxon>Roridomyces</taxon>
    </lineage>
</organism>
<keyword evidence="2" id="KW-1185">Reference proteome</keyword>
<reference evidence="1" key="1">
    <citation type="submission" date="2023-03" db="EMBL/GenBank/DDBJ databases">
        <title>Massive genome expansion in bonnet fungi (Mycena s.s.) driven by repeated elements and novel gene families across ecological guilds.</title>
        <authorList>
            <consortium name="Lawrence Berkeley National Laboratory"/>
            <person name="Harder C.B."/>
            <person name="Miyauchi S."/>
            <person name="Viragh M."/>
            <person name="Kuo A."/>
            <person name="Thoen E."/>
            <person name="Andreopoulos B."/>
            <person name="Lu D."/>
            <person name="Skrede I."/>
            <person name="Drula E."/>
            <person name="Henrissat B."/>
            <person name="Morin E."/>
            <person name="Kohler A."/>
            <person name="Barry K."/>
            <person name="LaButti K."/>
            <person name="Morin E."/>
            <person name="Salamov A."/>
            <person name="Lipzen A."/>
            <person name="Mereny Z."/>
            <person name="Hegedus B."/>
            <person name="Baldrian P."/>
            <person name="Stursova M."/>
            <person name="Weitz H."/>
            <person name="Taylor A."/>
            <person name="Grigoriev I.V."/>
            <person name="Nagy L.G."/>
            <person name="Martin F."/>
            <person name="Kauserud H."/>
        </authorList>
    </citation>
    <scope>NUCLEOTIDE SEQUENCE</scope>
    <source>
        <strain evidence="1">9284</strain>
    </source>
</reference>
<evidence type="ECO:0000313" key="1">
    <source>
        <dbReference type="EMBL" id="KAJ7627231.1"/>
    </source>
</evidence>
<sequence length="255" mass="29031">MEGCPMVVLHDAPEDTEYFLKAIFDSSFFERPPAPTTIPVVSRILRLSTKYDVGYLRRRALLHLASASPLSLEEYDAMSSTSTFGIKSSFLQLLLADDLGIKWAMPIAMFKVSCSLTIEQILSGVPPTFHLPPSLQRTCLSARNTLIFAQGHDTFCFVHVMDNPGCTNQDQCRSTRSLLLYALTKREILRPMGYFPSSWWEDIDPQELCGACCREGRIQYEEGRRRIWDRLPEMFALPSWEDLRAAREADLARPE</sequence>
<accession>A0AAD7FJF4</accession>
<protein>
    <submittedName>
        <fullName evidence="1">Uncharacterized protein</fullName>
    </submittedName>
</protein>
<dbReference type="AlphaFoldDB" id="A0AAD7FJF4"/>
<proteinExistence type="predicted"/>
<evidence type="ECO:0000313" key="2">
    <source>
        <dbReference type="Proteomes" id="UP001221142"/>
    </source>
</evidence>
<dbReference type="Proteomes" id="UP001221142">
    <property type="component" value="Unassembled WGS sequence"/>
</dbReference>
<dbReference type="EMBL" id="JARKIF010000011">
    <property type="protein sequence ID" value="KAJ7627231.1"/>
    <property type="molecule type" value="Genomic_DNA"/>
</dbReference>